<organism evidence="1 2">
    <name type="scientific">Roseiflexus castenholzii (strain DSM 13941 / HLO8)</name>
    <dbReference type="NCBI Taxonomy" id="383372"/>
    <lineage>
        <taxon>Bacteria</taxon>
        <taxon>Bacillati</taxon>
        <taxon>Chloroflexota</taxon>
        <taxon>Chloroflexia</taxon>
        <taxon>Chloroflexales</taxon>
        <taxon>Roseiflexineae</taxon>
        <taxon>Roseiflexaceae</taxon>
        <taxon>Roseiflexus</taxon>
    </lineage>
</organism>
<accession>A7NQW1</accession>
<keyword evidence="2" id="KW-1185">Reference proteome</keyword>
<reference evidence="1 2" key="1">
    <citation type="submission" date="2007-08" db="EMBL/GenBank/DDBJ databases">
        <title>Complete sequence of Roseiflexus castenholzii DSM 13941.</title>
        <authorList>
            <consortium name="US DOE Joint Genome Institute"/>
            <person name="Copeland A."/>
            <person name="Lucas S."/>
            <person name="Lapidus A."/>
            <person name="Barry K."/>
            <person name="Glavina del Rio T."/>
            <person name="Dalin E."/>
            <person name="Tice H."/>
            <person name="Pitluck S."/>
            <person name="Thompson L.S."/>
            <person name="Brettin T."/>
            <person name="Bruce D."/>
            <person name="Detter J.C."/>
            <person name="Han C."/>
            <person name="Tapia R."/>
            <person name="Schmutz J."/>
            <person name="Larimer F."/>
            <person name="Land M."/>
            <person name="Hauser L."/>
            <person name="Kyrpides N."/>
            <person name="Mikhailova N."/>
            <person name="Bryant D.A."/>
            <person name="Hanada S."/>
            <person name="Tsukatani Y."/>
            <person name="Richardson P."/>
        </authorList>
    </citation>
    <scope>NUCLEOTIDE SEQUENCE [LARGE SCALE GENOMIC DNA]</scope>
    <source>
        <strain evidence="2">DSM 13941 / HLO8</strain>
    </source>
</reference>
<dbReference type="KEGG" id="rca:Rcas_3923"/>
<dbReference type="STRING" id="383372.Rcas_3923"/>
<dbReference type="EMBL" id="CP000804">
    <property type="protein sequence ID" value="ABU59957.1"/>
    <property type="molecule type" value="Genomic_DNA"/>
</dbReference>
<dbReference type="AlphaFoldDB" id="A7NQW1"/>
<dbReference type="Proteomes" id="UP000000263">
    <property type="component" value="Chromosome"/>
</dbReference>
<evidence type="ECO:0000313" key="2">
    <source>
        <dbReference type="Proteomes" id="UP000000263"/>
    </source>
</evidence>
<dbReference type="CDD" id="cd09726">
    <property type="entry name" value="RAMP_I_III"/>
    <property type="match status" value="1"/>
</dbReference>
<dbReference type="eggNOG" id="COG1604">
    <property type="taxonomic scope" value="Bacteria"/>
</dbReference>
<dbReference type="HOGENOM" id="CLU_1577322_0_0_0"/>
<sequence length="169" mass="18399">MRRMRGYDAPDQETQDRQMVRLFGNVRGEEATFAAGRLYFFPTFFDRLGLEVINPHDRVKGVGERGPILFECAPTRAQGTFTLLDVPLGVQVDGVEIAEDLAAVASGIHRMLVEDGFGAKTSSGFGTAEETLPDAGQLAIAADPLQSPQQKTFRSLTKLVEQAAAQDAR</sequence>
<gene>
    <name evidence="1" type="ordered locus">Rcas_3923</name>
</gene>
<protein>
    <submittedName>
        <fullName evidence="1">Uncharacterized protein</fullName>
    </submittedName>
</protein>
<proteinExistence type="predicted"/>
<evidence type="ECO:0000313" key="1">
    <source>
        <dbReference type="EMBL" id="ABU59957.1"/>
    </source>
</evidence>
<name>A7NQW1_ROSCS</name>